<keyword evidence="7" id="KW-0627">Porphyrin biosynthesis</keyword>
<proteinExistence type="inferred from homology"/>
<dbReference type="InterPro" id="IPR036108">
    <property type="entry name" value="4pyrrol_syn_uPrphyn_synt_sf"/>
</dbReference>
<dbReference type="GO" id="GO:0009236">
    <property type="term" value="P:cobalamin biosynthetic process"/>
    <property type="evidence" value="ECO:0007669"/>
    <property type="project" value="UniProtKB-KW"/>
</dbReference>
<feature type="domain" description="Tetrapyrrole biosynthesis uroporphyrinogen III synthase" evidence="11">
    <location>
        <begin position="268"/>
        <end position="499"/>
    </location>
</feature>
<dbReference type="InterPro" id="IPR035996">
    <property type="entry name" value="4pyrrol_Methylase_sf"/>
</dbReference>
<evidence type="ECO:0000256" key="2">
    <source>
        <dbReference type="ARBA" id="ARBA00012162"/>
    </source>
</evidence>
<dbReference type="EMBL" id="JACHVB010000014">
    <property type="protein sequence ID" value="MBC2593739.1"/>
    <property type="molecule type" value="Genomic_DNA"/>
</dbReference>
<dbReference type="FunFam" id="3.30.950.10:FF:000001">
    <property type="entry name" value="Siroheme synthase"/>
    <property type="match status" value="1"/>
</dbReference>
<dbReference type="Pfam" id="PF00590">
    <property type="entry name" value="TP_methylase"/>
    <property type="match status" value="1"/>
</dbReference>
<reference evidence="12 13" key="1">
    <citation type="submission" date="2020-07" db="EMBL/GenBank/DDBJ databases">
        <authorList>
            <person name="Feng X."/>
        </authorList>
    </citation>
    <scope>NUCLEOTIDE SEQUENCE [LARGE SCALE GENOMIC DNA]</scope>
    <source>
        <strain evidence="12 13">JCM31066</strain>
    </source>
</reference>
<evidence type="ECO:0000256" key="5">
    <source>
        <dbReference type="ARBA" id="ARBA00022679"/>
    </source>
</evidence>
<evidence type="ECO:0000256" key="9">
    <source>
        <dbReference type="ARBA" id="ARBA00060548"/>
    </source>
</evidence>
<evidence type="ECO:0000256" key="1">
    <source>
        <dbReference type="ARBA" id="ARBA00005879"/>
    </source>
</evidence>
<dbReference type="CDD" id="cd11642">
    <property type="entry name" value="SUMT"/>
    <property type="match status" value="1"/>
</dbReference>
<dbReference type="EC" id="2.1.1.107" evidence="2"/>
<dbReference type="AlphaFoldDB" id="A0A842HC32"/>
<evidence type="ECO:0000259" key="11">
    <source>
        <dbReference type="Pfam" id="PF02602"/>
    </source>
</evidence>
<dbReference type="FunFam" id="3.40.1010.10:FF:000001">
    <property type="entry name" value="Siroheme synthase"/>
    <property type="match status" value="1"/>
</dbReference>
<dbReference type="PANTHER" id="PTHR45790:SF3">
    <property type="entry name" value="S-ADENOSYL-L-METHIONINE-DEPENDENT UROPORPHYRINOGEN III METHYLTRANSFERASE, CHLOROPLASTIC"/>
    <property type="match status" value="1"/>
</dbReference>
<evidence type="ECO:0000256" key="3">
    <source>
        <dbReference type="ARBA" id="ARBA00022573"/>
    </source>
</evidence>
<comment type="caution">
    <text evidence="12">The sequence shown here is derived from an EMBL/GenBank/DDBJ whole genome shotgun (WGS) entry which is preliminary data.</text>
</comment>
<dbReference type="Gene3D" id="3.30.950.10">
    <property type="entry name" value="Methyltransferase, Cobalt-precorrin-4 Transmethylase, Domain 2"/>
    <property type="match status" value="1"/>
</dbReference>
<dbReference type="InterPro" id="IPR003043">
    <property type="entry name" value="Uropor_MeTrfase_CS"/>
</dbReference>
<keyword evidence="3" id="KW-0169">Cobalamin biosynthesis</keyword>
<dbReference type="GO" id="GO:0032259">
    <property type="term" value="P:methylation"/>
    <property type="evidence" value="ECO:0007669"/>
    <property type="project" value="UniProtKB-KW"/>
</dbReference>
<name>A0A842HC32_9BACT</name>
<dbReference type="SUPFAM" id="SSF53790">
    <property type="entry name" value="Tetrapyrrole methylase"/>
    <property type="match status" value="1"/>
</dbReference>
<dbReference type="PROSITE" id="PS00839">
    <property type="entry name" value="SUMT_1"/>
    <property type="match status" value="1"/>
</dbReference>
<dbReference type="RefSeq" id="WP_185674738.1">
    <property type="nucleotide sequence ID" value="NZ_JACHVB010000014.1"/>
</dbReference>
<dbReference type="InterPro" id="IPR003754">
    <property type="entry name" value="4pyrrol_synth_uPrphyn_synth"/>
</dbReference>
<evidence type="ECO:0000256" key="4">
    <source>
        <dbReference type="ARBA" id="ARBA00022603"/>
    </source>
</evidence>
<evidence type="ECO:0000313" key="12">
    <source>
        <dbReference type="EMBL" id="MBC2593739.1"/>
    </source>
</evidence>
<keyword evidence="5 12" id="KW-0808">Transferase</keyword>
<evidence type="ECO:0000256" key="8">
    <source>
        <dbReference type="ARBA" id="ARBA00025705"/>
    </source>
</evidence>
<comment type="pathway">
    <text evidence="8">Porphyrin-containing compound metabolism; siroheme biosynthesis; precorrin-2 from uroporphyrinogen III: step 1/1.</text>
</comment>
<organism evidence="12 13">
    <name type="scientific">Ruficoccus amylovorans</name>
    <dbReference type="NCBI Taxonomy" id="1804625"/>
    <lineage>
        <taxon>Bacteria</taxon>
        <taxon>Pseudomonadati</taxon>
        <taxon>Verrucomicrobiota</taxon>
        <taxon>Opitutia</taxon>
        <taxon>Puniceicoccales</taxon>
        <taxon>Cerasicoccaceae</taxon>
        <taxon>Ruficoccus</taxon>
    </lineage>
</organism>
<dbReference type="Gene3D" id="3.40.50.10090">
    <property type="match status" value="2"/>
</dbReference>
<sequence length="506" mass="54458">MSEGKVFLVGAGPGDPGLITVRARSLIESCDVLVYDYLANADLKTWVKPGCECIYVGKRPGRHSISQEKIEDILVEHASAGKQVVRLKGGDPFIFGRGGEEACRLSAAGIAFEVVPAVTAALGAAACAGIPLTHRGHSSSVCFLTGHEDIERGDMHVDFAKFAQIGGTLCIYMGMGHISDITEKLMAGGLSPKTPVAVVEWATLPRQRSLRATLGTVAEAKDKAGLKPPAIVIVGEVARYYDELNWFEHRPLSGKRVVVTRAREQAGELRAKLESLGAEVLSLPLIDIIEAESHETADVYDGMANYDWVVFTSPNGARLFFKKFFEKFTDLRCIGGVRIACIGAATAREVERYHLAVDLIPETAVAESLADALLATETLDSRTVLVVTGNRNRDVLVRKLEDEGRAIVDMLPVYRNEPTDLSEEPDAKSFREKGADAILFTSASTVENFVAQSGQLQLAKGARRPKAISMGPITSAAMKEKGVPVDAEAKEQTLDSLVAAVIKKIG</sequence>
<keyword evidence="13" id="KW-1185">Reference proteome</keyword>
<dbReference type="GO" id="GO:0004852">
    <property type="term" value="F:uroporphyrinogen-III synthase activity"/>
    <property type="evidence" value="ECO:0007669"/>
    <property type="project" value="InterPro"/>
</dbReference>
<evidence type="ECO:0000259" key="10">
    <source>
        <dbReference type="Pfam" id="PF00590"/>
    </source>
</evidence>
<evidence type="ECO:0000313" key="13">
    <source>
        <dbReference type="Proteomes" id="UP000546464"/>
    </source>
</evidence>
<dbReference type="InterPro" id="IPR014776">
    <property type="entry name" value="4pyrrole_Mease_sub2"/>
</dbReference>
<protein>
    <recommendedName>
        <fullName evidence="2">uroporphyrinogen-III C-methyltransferase</fullName>
        <ecNumber evidence="2">2.1.1.107</ecNumber>
    </recommendedName>
</protein>
<dbReference type="GO" id="GO:0004851">
    <property type="term" value="F:uroporphyrin-III C-methyltransferase activity"/>
    <property type="evidence" value="ECO:0007669"/>
    <property type="project" value="UniProtKB-EC"/>
</dbReference>
<accession>A0A842HC32</accession>
<dbReference type="CDD" id="cd06578">
    <property type="entry name" value="HemD"/>
    <property type="match status" value="1"/>
</dbReference>
<dbReference type="InterPro" id="IPR014777">
    <property type="entry name" value="4pyrrole_Mease_sub1"/>
</dbReference>
<dbReference type="InterPro" id="IPR000878">
    <property type="entry name" value="4pyrrol_Mease"/>
</dbReference>
<dbReference type="GO" id="GO:0019354">
    <property type="term" value="P:siroheme biosynthetic process"/>
    <property type="evidence" value="ECO:0007669"/>
    <property type="project" value="InterPro"/>
</dbReference>
<keyword evidence="6" id="KW-0949">S-adenosyl-L-methionine</keyword>
<dbReference type="InterPro" id="IPR006366">
    <property type="entry name" value="CobA/CysG_C"/>
</dbReference>
<dbReference type="InterPro" id="IPR050161">
    <property type="entry name" value="Siro_Cobalamin_biosynth"/>
</dbReference>
<feature type="domain" description="Tetrapyrrole methylase" evidence="10">
    <location>
        <begin position="5"/>
        <end position="217"/>
    </location>
</feature>
<dbReference type="NCBIfam" id="NF004790">
    <property type="entry name" value="PRK06136.1"/>
    <property type="match status" value="1"/>
</dbReference>
<keyword evidence="4 12" id="KW-0489">Methyltransferase</keyword>
<gene>
    <name evidence="12" type="primary">cobA</name>
    <name evidence="12" type="ORF">H5P28_05630</name>
</gene>
<evidence type="ECO:0000256" key="7">
    <source>
        <dbReference type="ARBA" id="ARBA00023244"/>
    </source>
</evidence>
<dbReference type="SUPFAM" id="SSF69618">
    <property type="entry name" value="HemD-like"/>
    <property type="match status" value="1"/>
</dbReference>
<evidence type="ECO:0000256" key="6">
    <source>
        <dbReference type="ARBA" id="ARBA00022691"/>
    </source>
</evidence>
<dbReference type="NCBIfam" id="TIGR01469">
    <property type="entry name" value="cobA_cysG_Cterm"/>
    <property type="match status" value="1"/>
</dbReference>
<dbReference type="Proteomes" id="UP000546464">
    <property type="component" value="Unassembled WGS sequence"/>
</dbReference>
<dbReference type="Pfam" id="PF02602">
    <property type="entry name" value="HEM4"/>
    <property type="match status" value="1"/>
</dbReference>
<comment type="pathway">
    <text evidence="9">Cofactor biosynthesis; adenosylcobalamin biosynthesis; precorrin-2 from uroporphyrinogen III: step 1/1.</text>
</comment>
<comment type="similarity">
    <text evidence="1">Belongs to the precorrin methyltransferase family.</text>
</comment>
<dbReference type="PANTHER" id="PTHR45790">
    <property type="entry name" value="SIROHEME SYNTHASE-RELATED"/>
    <property type="match status" value="1"/>
</dbReference>
<dbReference type="Gene3D" id="3.40.1010.10">
    <property type="entry name" value="Cobalt-precorrin-4 Transmethylase, Domain 1"/>
    <property type="match status" value="1"/>
</dbReference>